<evidence type="ECO:0000313" key="2">
    <source>
        <dbReference type="Proteomes" id="UP000003163"/>
    </source>
</evidence>
<gene>
    <name evidence="1" type="ORF">EDEG_01156</name>
</gene>
<reference evidence="2" key="2">
    <citation type="submission" date="2015-07" db="EMBL/GenBank/DDBJ databases">
        <title>Contrasting host-pathogen interactions and genome evolution in two generalist and specialist microsporidian pathogens of mosquitoes.</title>
        <authorList>
            <consortium name="The Broad Institute Genomics Platform"/>
            <consortium name="The Broad Institute Genome Sequencing Center for Infectious Disease"/>
            <person name="Cuomo C.A."/>
            <person name="Sanscrainte N.D."/>
            <person name="Goldberg J.M."/>
            <person name="Heiman D."/>
            <person name="Young S."/>
            <person name="Zeng Q."/>
            <person name="Becnel J.J."/>
            <person name="Birren B.W."/>
        </authorList>
    </citation>
    <scope>NUCLEOTIDE SEQUENCE [LARGE SCALE GENOMIC DNA]</scope>
    <source>
        <strain evidence="2">USNM 41457</strain>
    </source>
</reference>
<dbReference type="InParanoid" id="J9DAW4"/>
<dbReference type="HOGENOM" id="CLU_966520_0_0_1"/>
<name>J9DAW4_EDHAE</name>
<comment type="caution">
    <text evidence="1">The sequence shown here is derived from an EMBL/GenBank/DDBJ whole genome shotgun (WGS) entry which is preliminary data.</text>
</comment>
<reference evidence="1 2" key="1">
    <citation type="submission" date="2011-08" db="EMBL/GenBank/DDBJ databases">
        <authorList>
            <person name="Liu Z.J."/>
            <person name="Shi F.L."/>
            <person name="Lu J.Q."/>
            <person name="Li M."/>
            <person name="Wang Z.L."/>
        </authorList>
    </citation>
    <scope>NUCLEOTIDE SEQUENCE [LARGE SCALE GENOMIC DNA]</scope>
    <source>
        <strain evidence="1 2">USNM 41457</strain>
    </source>
</reference>
<organism evidence="1 2">
    <name type="scientific">Edhazardia aedis (strain USNM 41457)</name>
    <name type="common">Microsporidian parasite</name>
    <dbReference type="NCBI Taxonomy" id="1003232"/>
    <lineage>
        <taxon>Eukaryota</taxon>
        <taxon>Fungi</taxon>
        <taxon>Fungi incertae sedis</taxon>
        <taxon>Microsporidia</taxon>
        <taxon>Edhazardia</taxon>
    </lineage>
</organism>
<evidence type="ECO:0000313" key="1">
    <source>
        <dbReference type="EMBL" id="EJW04629.1"/>
    </source>
</evidence>
<keyword evidence="2" id="KW-1185">Reference proteome</keyword>
<dbReference type="EMBL" id="AFBI03000016">
    <property type="protein sequence ID" value="EJW04629.1"/>
    <property type="molecule type" value="Genomic_DNA"/>
</dbReference>
<dbReference type="AlphaFoldDB" id="J9DAW4"/>
<proteinExistence type="predicted"/>
<sequence length="288" mass="33955">MKLNFFMCIIMYSSSIKNSNLSLSCDNIDTFRIIVERMKIFMSNISLNPKLCSERNFLLLLTVKKLTNNIALFKFIDEMSKIFNNEYFKAEQILMNDYQAVSTFKKLEEIKKKIETTKNMCLEKFKDFFVEKINLCDLDKFFSEEIGSLLIFLIKHGKIFLSAKKRKIKEITKKIEDDEERINICRLTNNIFRDISDNAKKETLKTGNNDLFYIFLTLNLTDAIKKLEEKVDESYIDASSPQNEPKLFLILQELIYLKNQIRKSISSTEALNIFYLKKRFCKAKCQIL</sequence>
<dbReference type="VEuPathDB" id="MicrosporidiaDB:EDEG_01156"/>
<accession>J9DAW4</accession>
<protein>
    <submittedName>
        <fullName evidence="1">Uncharacterized protein</fullName>
    </submittedName>
</protein>
<dbReference type="Proteomes" id="UP000003163">
    <property type="component" value="Unassembled WGS sequence"/>
</dbReference>